<dbReference type="PRINTS" id="PR00861">
    <property type="entry name" value="ALYTICPTASE"/>
</dbReference>
<evidence type="ECO:0000256" key="1">
    <source>
        <dbReference type="ARBA" id="ARBA00007664"/>
    </source>
</evidence>
<keyword evidence="6" id="KW-0865">Zymogen</keyword>
<evidence type="ECO:0000256" key="2">
    <source>
        <dbReference type="ARBA" id="ARBA00022670"/>
    </source>
</evidence>
<evidence type="ECO:0000256" key="4">
    <source>
        <dbReference type="ARBA" id="ARBA00022801"/>
    </source>
</evidence>
<dbReference type="InterPro" id="IPR001316">
    <property type="entry name" value="Pept_S1A_streptogrisin"/>
</dbReference>
<dbReference type="InterPro" id="IPR043504">
    <property type="entry name" value="Peptidase_S1_PA_chymotrypsin"/>
</dbReference>
<feature type="domain" description="Peptidase S1" evidence="9">
    <location>
        <begin position="231"/>
        <end position="376"/>
    </location>
</feature>
<dbReference type="SUPFAM" id="SSF50494">
    <property type="entry name" value="Trypsin-like serine proteases"/>
    <property type="match status" value="1"/>
</dbReference>
<evidence type="ECO:0000313" key="11">
    <source>
        <dbReference type="EMBL" id="MDP9848478.1"/>
    </source>
</evidence>
<evidence type="ECO:0000259" key="10">
    <source>
        <dbReference type="Pfam" id="PF02983"/>
    </source>
</evidence>
<dbReference type="EMBL" id="JAUSQU010000001">
    <property type="protein sequence ID" value="MDP9848478.1"/>
    <property type="molecule type" value="Genomic_DNA"/>
</dbReference>
<proteinExistence type="inferred from homology"/>
<reference evidence="11 12" key="1">
    <citation type="submission" date="2023-07" db="EMBL/GenBank/DDBJ databases">
        <title>Sequencing the genomes of 1000 actinobacteria strains.</title>
        <authorList>
            <person name="Klenk H.-P."/>
        </authorList>
    </citation>
    <scope>NUCLEOTIDE SEQUENCE [LARGE SCALE GENOMIC DNA]</scope>
    <source>
        <strain evidence="11 12">DSM 46740</strain>
    </source>
</reference>
<keyword evidence="2" id="KW-0645">Protease</keyword>
<dbReference type="CDD" id="cd21112">
    <property type="entry name" value="alphaLP-like"/>
    <property type="match status" value="1"/>
</dbReference>
<dbReference type="Gene3D" id="2.40.10.10">
    <property type="entry name" value="Trypsin-like serine proteases"/>
    <property type="match status" value="2"/>
</dbReference>
<name>A0ABT9QQD1_9ACTN</name>
<dbReference type="InterPro" id="IPR035070">
    <property type="entry name" value="Streptogrisin_prodomain"/>
</dbReference>
<feature type="domain" description="Peptidase S1A alpha-lytic prodomain" evidence="10">
    <location>
        <begin position="128"/>
        <end position="183"/>
    </location>
</feature>
<organism evidence="11 12">
    <name type="scientific">Streptosporangium lutulentum</name>
    <dbReference type="NCBI Taxonomy" id="1461250"/>
    <lineage>
        <taxon>Bacteria</taxon>
        <taxon>Bacillati</taxon>
        <taxon>Actinomycetota</taxon>
        <taxon>Actinomycetes</taxon>
        <taxon>Streptosporangiales</taxon>
        <taxon>Streptosporangiaceae</taxon>
        <taxon>Streptosporangium</taxon>
    </lineage>
</organism>
<evidence type="ECO:0000313" key="12">
    <source>
        <dbReference type="Proteomes" id="UP001225356"/>
    </source>
</evidence>
<evidence type="ECO:0008006" key="13">
    <source>
        <dbReference type="Google" id="ProtNLM"/>
    </source>
</evidence>
<dbReference type="InterPro" id="IPR001254">
    <property type="entry name" value="Trypsin_dom"/>
</dbReference>
<evidence type="ECO:0000256" key="6">
    <source>
        <dbReference type="ARBA" id="ARBA00023145"/>
    </source>
</evidence>
<dbReference type="Proteomes" id="UP001225356">
    <property type="component" value="Unassembled WGS sequence"/>
</dbReference>
<keyword evidence="4" id="KW-0378">Hydrolase</keyword>
<gene>
    <name evidence="11" type="ORF">J2853_007689</name>
</gene>
<keyword evidence="3 8" id="KW-0732">Signal</keyword>
<evidence type="ECO:0000256" key="8">
    <source>
        <dbReference type="SAM" id="SignalP"/>
    </source>
</evidence>
<keyword evidence="12" id="KW-1185">Reference proteome</keyword>
<keyword evidence="5" id="KW-0720">Serine protease</keyword>
<dbReference type="RefSeq" id="WP_307565801.1">
    <property type="nucleotide sequence ID" value="NZ_JAUSQU010000001.1"/>
</dbReference>
<comment type="caution">
    <text evidence="11">The sequence shown here is derived from an EMBL/GenBank/DDBJ whole genome shotgun (WGS) entry which is preliminary data.</text>
</comment>
<evidence type="ECO:0000256" key="3">
    <source>
        <dbReference type="ARBA" id="ARBA00022729"/>
    </source>
</evidence>
<dbReference type="InterPro" id="IPR004236">
    <property type="entry name" value="Pept_S1_alpha_lytic"/>
</dbReference>
<dbReference type="Pfam" id="PF02983">
    <property type="entry name" value="Pro_Al_protease"/>
    <property type="match status" value="1"/>
</dbReference>
<keyword evidence="7" id="KW-1015">Disulfide bond</keyword>
<feature type="signal peptide" evidence="8">
    <location>
        <begin position="1"/>
        <end position="21"/>
    </location>
</feature>
<dbReference type="Gene3D" id="3.30.300.50">
    <property type="match status" value="1"/>
</dbReference>
<protein>
    <recommendedName>
        <fullName evidence="13">Streptogrisin C</fullName>
    </recommendedName>
</protein>
<feature type="chain" id="PRO_5045293777" description="Streptogrisin C" evidence="8">
    <location>
        <begin position="22"/>
        <end position="503"/>
    </location>
</feature>
<dbReference type="InterPro" id="IPR009003">
    <property type="entry name" value="Peptidase_S1_PA"/>
</dbReference>
<evidence type="ECO:0000256" key="7">
    <source>
        <dbReference type="ARBA" id="ARBA00023157"/>
    </source>
</evidence>
<sequence length="503" mass="51948">MSRRHVVTTGCVLSITALTLAAVPAGAERRAAGPPVAAAAPAALKPPPGMVEALQRDLNLSEAQAEARILNEARLTPIAAQMSTRLGPRYGGSWLRGNSAQALVVATTSAADIPVILAAGAQAEVVTRSLAELATIKKQIDQSLPANPLVSSARYVDVKRNKVVVLAPKPDEAQIVVESAGVDTEAVIVLPSTEVPQPLYDLVGGDAYYIGVTSRCSIGFPVVKGAQSGFVSAGHCGKTGATTTGFNRIAQGVFQGSTFPGSDYSWIATNANWTAQPAVNNGEGGTIPVAGARVAIEGASVCRSGSTTDFHCGLIQQRDASVTYPQGTIFQLTRTNVCAEPGDSGGAFISIDQAQGVTSGGTGDCSSGGTTYFQPIGEILTAYGLSLRTTAGNPPPPTTGTCTGYPNTVTGTLTKGQSAYQPSNRYYQSTAAGVHTGCLDANVGVDFDLYLQKWNGTTWPTVATSESAGPDEKITYTGTPGYYRYRVVASNGSSPYTLGFRAP</sequence>
<comment type="similarity">
    <text evidence="1">Belongs to the peptidase S1 family.</text>
</comment>
<accession>A0ABT9QQD1</accession>
<evidence type="ECO:0000259" key="9">
    <source>
        <dbReference type="Pfam" id="PF00089"/>
    </source>
</evidence>
<dbReference type="Pfam" id="PF00089">
    <property type="entry name" value="Trypsin"/>
    <property type="match status" value="1"/>
</dbReference>
<evidence type="ECO:0000256" key="5">
    <source>
        <dbReference type="ARBA" id="ARBA00022825"/>
    </source>
</evidence>
<dbReference type="Gene3D" id="2.60.120.380">
    <property type="match status" value="1"/>
</dbReference>